<gene>
    <name evidence="2" type="ORF">L3X38_004476</name>
</gene>
<dbReference type="AlphaFoldDB" id="A0AAD4ZP23"/>
<sequence>MSAEFPIFEYFENSKIVQHGPKPNIQIFGVPIPPTLANDAYKLGYLHYADETASFYEIEDGNIETLCHNLFHLQGEQVNAVNIEGIEEQVAEEEVAEEDRAKDAVDEMVADVAEQVGGAAEGVADQVDAEEATDQRSSAGVSK</sequence>
<comment type="caution">
    <text evidence="2">The sequence shown here is derived from an EMBL/GenBank/DDBJ whole genome shotgun (WGS) entry which is preliminary data.</text>
</comment>
<feature type="region of interest" description="Disordered" evidence="1">
    <location>
        <begin position="117"/>
        <end position="143"/>
    </location>
</feature>
<accession>A0AAD4ZP23</accession>
<organism evidence="2 3">
    <name type="scientific">Prunus dulcis</name>
    <name type="common">Almond</name>
    <name type="synonym">Amygdalus dulcis</name>
    <dbReference type="NCBI Taxonomy" id="3755"/>
    <lineage>
        <taxon>Eukaryota</taxon>
        <taxon>Viridiplantae</taxon>
        <taxon>Streptophyta</taxon>
        <taxon>Embryophyta</taxon>
        <taxon>Tracheophyta</taxon>
        <taxon>Spermatophyta</taxon>
        <taxon>Magnoliopsida</taxon>
        <taxon>eudicotyledons</taxon>
        <taxon>Gunneridae</taxon>
        <taxon>Pentapetalae</taxon>
        <taxon>rosids</taxon>
        <taxon>fabids</taxon>
        <taxon>Rosales</taxon>
        <taxon>Rosaceae</taxon>
        <taxon>Amygdaloideae</taxon>
        <taxon>Amygdaleae</taxon>
        <taxon>Prunus</taxon>
    </lineage>
</organism>
<evidence type="ECO:0000313" key="3">
    <source>
        <dbReference type="Proteomes" id="UP001054821"/>
    </source>
</evidence>
<name>A0AAD4ZP23_PRUDU</name>
<feature type="compositionally biased region" description="Low complexity" evidence="1">
    <location>
        <begin position="117"/>
        <end position="126"/>
    </location>
</feature>
<evidence type="ECO:0000256" key="1">
    <source>
        <dbReference type="SAM" id="MobiDB-lite"/>
    </source>
</evidence>
<dbReference type="Proteomes" id="UP001054821">
    <property type="component" value="Chromosome 1"/>
</dbReference>
<evidence type="ECO:0000313" key="2">
    <source>
        <dbReference type="EMBL" id="KAI5351585.1"/>
    </source>
</evidence>
<proteinExistence type="predicted"/>
<protein>
    <submittedName>
        <fullName evidence="2">Uncharacterized protein</fullName>
    </submittedName>
</protein>
<reference evidence="2 3" key="1">
    <citation type="journal article" date="2022" name="G3 (Bethesda)">
        <title>Whole-genome sequence and methylome profiling of the almond [Prunus dulcis (Mill.) D.A. Webb] cultivar 'Nonpareil'.</title>
        <authorList>
            <person name="D'Amico-Willman K.M."/>
            <person name="Ouma W.Z."/>
            <person name="Meulia T."/>
            <person name="Sideli G.M."/>
            <person name="Gradziel T.M."/>
            <person name="Fresnedo-Ramirez J."/>
        </authorList>
    </citation>
    <scope>NUCLEOTIDE SEQUENCE [LARGE SCALE GENOMIC DNA]</scope>
    <source>
        <strain evidence="2">Clone GOH B32 T37-40</strain>
    </source>
</reference>
<dbReference type="EMBL" id="JAJFAZ020000001">
    <property type="protein sequence ID" value="KAI5351585.1"/>
    <property type="molecule type" value="Genomic_DNA"/>
</dbReference>
<keyword evidence="3" id="KW-1185">Reference proteome</keyword>